<keyword evidence="3" id="KW-1015">Disulfide bond</keyword>
<evidence type="ECO:0000313" key="7">
    <source>
        <dbReference type="EMBL" id="RXK46632.1"/>
    </source>
</evidence>
<name>A0A498L017_9EURY</name>
<dbReference type="InterPro" id="IPR005746">
    <property type="entry name" value="Thioredoxin"/>
</dbReference>
<accession>A0A498L017</accession>
<dbReference type="RefSeq" id="WP_129070431.1">
    <property type="nucleotide sequence ID" value="NZ_RDFA01000008.1"/>
</dbReference>
<feature type="compositionally biased region" description="Basic and acidic residues" evidence="5">
    <location>
        <begin position="1"/>
        <end position="22"/>
    </location>
</feature>
<dbReference type="OrthoDB" id="35385at2157"/>
<dbReference type="Pfam" id="PF00085">
    <property type="entry name" value="Thioredoxin"/>
    <property type="match status" value="1"/>
</dbReference>
<evidence type="ECO:0000256" key="3">
    <source>
        <dbReference type="ARBA" id="ARBA00023157"/>
    </source>
</evidence>
<dbReference type="PRINTS" id="PR00421">
    <property type="entry name" value="THIOREDOXIN"/>
</dbReference>
<dbReference type="GO" id="GO:0005737">
    <property type="term" value="C:cytoplasm"/>
    <property type="evidence" value="ECO:0007669"/>
    <property type="project" value="TreeGrafter"/>
</dbReference>
<dbReference type="AlphaFoldDB" id="A0A498L017"/>
<protein>
    <submittedName>
        <fullName evidence="7">Thioredoxin</fullName>
    </submittedName>
</protein>
<dbReference type="InterPro" id="IPR036249">
    <property type="entry name" value="Thioredoxin-like_sf"/>
</dbReference>
<dbReference type="NCBIfam" id="TIGR01068">
    <property type="entry name" value="thioredoxin"/>
    <property type="match status" value="1"/>
</dbReference>
<dbReference type="PANTHER" id="PTHR45663:SF11">
    <property type="entry name" value="GEO12009P1"/>
    <property type="match status" value="1"/>
</dbReference>
<gene>
    <name evidence="7" type="primary">trxA</name>
    <name evidence="7" type="ORF">EAF64_18310</name>
</gene>
<dbReference type="InterPro" id="IPR017937">
    <property type="entry name" value="Thioredoxin_CS"/>
</dbReference>
<evidence type="ECO:0000256" key="5">
    <source>
        <dbReference type="SAM" id="MobiDB-lite"/>
    </source>
</evidence>
<organism evidence="7 8">
    <name type="scientific">Halorientalis pallida</name>
    <dbReference type="NCBI Taxonomy" id="2479928"/>
    <lineage>
        <taxon>Archaea</taxon>
        <taxon>Methanobacteriati</taxon>
        <taxon>Methanobacteriota</taxon>
        <taxon>Stenosarchaea group</taxon>
        <taxon>Halobacteria</taxon>
        <taxon>Halobacteriales</taxon>
        <taxon>Haloarculaceae</taxon>
        <taxon>Halorientalis</taxon>
    </lineage>
</organism>
<keyword evidence="1" id="KW-0813">Transport</keyword>
<dbReference type="SUPFAM" id="SSF52833">
    <property type="entry name" value="Thioredoxin-like"/>
    <property type="match status" value="1"/>
</dbReference>
<evidence type="ECO:0000256" key="1">
    <source>
        <dbReference type="ARBA" id="ARBA00022448"/>
    </source>
</evidence>
<keyword evidence="2" id="KW-0249">Electron transport</keyword>
<dbReference type="InterPro" id="IPR013766">
    <property type="entry name" value="Thioredoxin_domain"/>
</dbReference>
<keyword evidence="4" id="KW-0676">Redox-active center</keyword>
<evidence type="ECO:0000313" key="8">
    <source>
        <dbReference type="Proteomes" id="UP000289691"/>
    </source>
</evidence>
<dbReference type="EMBL" id="RDFA01000008">
    <property type="protein sequence ID" value="RXK46632.1"/>
    <property type="molecule type" value="Genomic_DNA"/>
</dbReference>
<keyword evidence="8" id="KW-1185">Reference proteome</keyword>
<evidence type="ECO:0000256" key="4">
    <source>
        <dbReference type="ARBA" id="ARBA00023284"/>
    </source>
</evidence>
<feature type="domain" description="Thioredoxin" evidence="6">
    <location>
        <begin position="28"/>
        <end position="134"/>
    </location>
</feature>
<dbReference type="PROSITE" id="PS51352">
    <property type="entry name" value="THIOREDOXIN_2"/>
    <property type="match status" value="1"/>
</dbReference>
<dbReference type="Gene3D" id="3.40.30.10">
    <property type="entry name" value="Glutaredoxin"/>
    <property type="match status" value="1"/>
</dbReference>
<dbReference type="Proteomes" id="UP000289691">
    <property type="component" value="Unassembled WGS sequence"/>
</dbReference>
<reference evidence="7 8" key="1">
    <citation type="submission" date="2019-01" db="EMBL/GenBank/DDBJ databases">
        <title>Halorientalis sp. F13-25 a new haloarchaeum isolated from hypersaline water.</title>
        <authorList>
            <person name="Ana D.-V."/>
            <person name="Cristina S.-P."/>
            <person name="Antonio V."/>
        </authorList>
    </citation>
    <scope>NUCLEOTIDE SEQUENCE [LARGE SCALE GENOMIC DNA]</scope>
    <source>
        <strain evidence="7 8">F13-25</strain>
    </source>
</reference>
<dbReference type="CDD" id="cd02947">
    <property type="entry name" value="TRX_family"/>
    <property type="match status" value="1"/>
</dbReference>
<sequence>MSENRSIDDIKAEKMERLRESADGGTAATPSEPIHIESAEDLSAAVDEYGVVLVDFYADWCGPCKMLEPTVEELAAETEAAVAKVDVDRNQQLAGQYGVQGVPMLLVFADGEPVEKLVGVQSKDDLAGLIGAYS</sequence>
<proteinExistence type="predicted"/>
<evidence type="ECO:0000256" key="2">
    <source>
        <dbReference type="ARBA" id="ARBA00022982"/>
    </source>
</evidence>
<dbReference type="GO" id="GO:0015035">
    <property type="term" value="F:protein-disulfide reductase activity"/>
    <property type="evidence" value="ECO:0007669"/>
    <property type="project" value="InterPro"/>
</dbReference>
<evidence type="ECO:0000259" key="6">
    <source>
        <dbReference type="PROSITE" id="PS51352"/>
    </source>
</evidence>
<feature type="region of interest" description="Disordered" evidence="5">
    <location>
        <begin position="1"/>
        <end position="34"/>
    </location>
</feature>
<dbReference type="PANTHER" id="PTHR45663">
    <property type="entry name" value="GEO12009P1"/>
    <property type="match status" value="1"/>
</dbReference>
<dbReference type="PROSITE" id="PS00194">
    <property type="entry name" value="THIOREDOXIN_1"/>
    <property type="match status" value="1"/>
</dbReference>
<comment type="caution">
    <text evidence="7">The sequence shown here is derived from an EMBL/GenBank/DDBJ whole genome shotgun (WGS) entry which is preliminary data.</text>
</comment>